<keyword evidence="1 2" id="KW-0732">Signal</keyword>
<dbReference type="RefSeq" id="WP_087137162.1">
    <property type="nucleotide sequence ID" value="NZ_FUKR01000045.1"/>
</dbReference>
<evidence type="ECO:0000256" key="2">
    <source>
        <dbReference type="SAM" id="SignalP"/>
    </source>
</evidence>
<dbReference type="PANTHER" id="PTHR35936">
    <property type="entry name" value="MEMBRANE-BOUND LYTIC MUREIN TRANSGLYCOSYLASE F"/>
    <property type="match status" value="1"/>
</dbReference>
<accession>A0A1R4JL38</accession>
<sequence>MTRISRIAGATAAVASLFLLSACASGTGDDAATTGPDALDTVTPGVLTIATGEPAYSPWVENDDPASGEGFEAAVAYAVAEKLGFAAEDVTWIRTPFDTVIAPGPKDFDLNIQQFSATDERRQAVDFSTPYYTTTQAVVTTSDSAAADADSLADLAGLNLGVAAGTSTLDTVNEIIAPENDPSIFNSIDDAVQAQRAGQIDAIVTDLPGAFYIAYGGQLGDDGVLVGQLDSTAGGDELSFLLEKDSPLTDAVSAAVDELREDGTLDELATTWIDDNADVPVLK</sequence>
<evidence type="ECO:0000313" key="5">
    <source>
        <dbReference type="Proteomes" id="UP000196778"/>
    </source>
</evidence>
<feature type="domain" description="Solute-binding protein family 3/N-terminal" evidence="3">
    <location>
        <begin position="46"/>
        <end position="276"/>
    </location>
</feature>
<feature type="chain" id="PRO_5012390585" evidence="2">
    <location>
        <begin position="25"/>
        <end position="283"/>
    </location>
</feature>
<dbReference type="Proteomes" id="UP000196778">
    <property type="component" value="Unassembled WGS sequence"/>
</dbReference>
<proteinExistence type="predicted"/>
<evidence type="ECO:0000256" key="1">
    <source>
        <dbReference type="ARBA" id="ARBA00022729"/>
    </source>
</evidence>
<name>A0A1R4JL38_9MICO</name>
<dbReference type="Gene3D" id="3.40.190.10">
    <property type="entry name" value="Periplasmic binding protein-like II"/>
    <property type="match status" value="2"/>
</dbReference>
<organism evidence="4 5">
    <name type="scientific">Mycetocola reblochoni REB411</name>
    <dbReference type="NCBI Taxonomy" id="1255698"/>
    <lineage>
        <taxon>Bacteria</taxon>
        <taxon>Bacillati</taxon>
        <taxon>Actinomycetota</taxon>
        <taxon>Actinomycetes</taxon>
        <taxon>Micrococcales</taxon>
        <taxon>Microbacteriaceae</taxon>
        <taxon>Mycetocola</taxon>
    </lineage>
</organism>
<keyword evidence="5" id="KW-1185">Reference proteome</keyword>
<dbReference type="SMART" id="SM00062">
    <property type="entry name" value="PBPb"/>
    <property type="match status" value="1"/>
</dbReference>
<dbReference type="AlphaFoldDB" id="A0A1R4JL38"/>
<evidence type="ECO:0000259" key="3">
    <source>
        <dbReference type="SMART" id="SM00062"/>
    </source>
</evidence>
<feature type="signal peptide" evidence="2">
    <location>
        <begin position="1"/>
        <end position="24"/>
    </location>
</feature>
<dbReference type="PANTHER" id="PTHR35936:SF17">
    <property type="entry name" value="ARGININE-BINDING EXTRACELLULAR PROTEIN ARTP"/>
    <property type="match status" value="1"/>
</dbReference>
<dbReference type="SUPFAM" id="SSF53850">
    <property type="entry name" value="Periplasmic binding protein-like II"/>
    <property type="match status" value="1"/>
</dbReference>
<gene>
    <name evidence="4" type="ORF">FM119_08030</name>
</gene>
<dbReference type="CDD" id="cd13530">
    <property type="entry name" value="PBP2_peptides_like"/>
    <property type="match status" value="1"/>
</dbReference>
<reference evidence="5" key="1">
    <citation type="submission" date="2017-02" db="EMBL/GenBank/DDBJ databases">
        <authorList>
            <person name="Dridi B."/>
        </authorList>
    </citation>
    <scope>NUCLEOTIDE SEQUENCE [LARGE SCALE GENOMIC DNA]</scope>
    <source>
        <strain evidence="5">EB411</strain>
    </source>
</reference>
<dbReference type="OrthoDB" id="8454826at2"/>
<dbReference type="EMBL" id="FUKR01000045">
    <property type="protein sequence ID" value="SJN32503.1"/>
    <property type="molecule type" value="Genomic_DNA"/>
</dbReference>
<dbReference type="Pfam" id="PF00497">
    <property type="entry name" value="SBP_bac_3"/>
    <property type="match status" value="1"/>
</dbReference>
<dbReference type="PROSITE" id="PS51257">
    <property type="entry name" value="PROKAR_LIPOPROTEIN"/>
    <property type="match status" value="1"/>
</dbReference>
<evidence type="ECO:0000313" key="4">
    <source>
        <dbReference type="EMBL" id="SJN32503.1"/>
    </source>
</evidence>
<dbReference type="InterPro" id="IPR001638">
    <property type="entry name" value="Solute-binding_3/MltF_N"/>
</dbReference>
<protein>
    <submittedName>
        <fullName evidence="4">Amino acid ABC transporter, periplasmic amino acid-binding protein</fullName>
    </submittedName>
</protein>